<name>A0A1H5UZ21_9ACTN</name>
<dbReference type="EMBL" id="FNVT01000001">
    <property type="protein sequence ID" value="SEF80339.1"/>
    <property type="molecule type" value="Genomic_DNA"/>
</dbReference>
<dbReference type="AlphaFoldDB" id="A0A1H5UZ21"/>
<dbReference type="RefSeq" id="WP_103954226.1">
    <property type="nucleotide sequence ID" value="NZ_FNVT01000001.1"/>
</dbReference>
<proteinExistence type="predicted"/>
<evidence type="ECO:0008006" key="3">
    <source>
        <dbReference type="Google" id="ProtNLM"/>
    </source>
</evidence>
<dbReference type="OrthoDB" id="9972776at2"/>
<protein>
    <recommendedName>
        <fullName evidence="3">PPE family protein</fullName>
    </recommendedName>
</protein>
<accession>A0A1H5UZ21</accession>
<evidence type="ECO:0000313" key="1">
    <source>
        <dbReference type="EMBL" id="SEF80339.1"/>
    </source>
</evidence>
<dbReference type="Proteomes" id="UP000236732">
    <property type="component" value="Unassembled WGS sequence"/>
</dbReference>
<reference evidence="1 2" key="1">
    <citation type="submission" date="2016-10" db="EMBL/GenBank/DDBJ databases">
        <authorList>
            <person name="de Groot N.N."/>
        </authorList>
    </citation>
    <scope>NUCLEOTIDE SEQUENCE [LARGE SCALE GENOMIC DNA]</scope>
    <source>
        <strain evidence="1 2">CGMCC 4.7037</strain>
    </source>
</reference>
<gene>
    <name evidence="1" type="ORF">SAMN05444920_101707</name>
</gene>
<evidence type="ECO:0000313" key="2">
    <source>
        <dbReference type="Proteomes" id="UP000236732"/>
    </source>
</evidence>
<sequence>MLEQPESVFQGSTMALTGSLLLGMGRGRRAAMLLPLMAGDTGRQRAAADGWDEVARSLTAHPDLVERSVTNVSWTAPSAELFTGTIRDYADDAGDKAASPKASADVLRTTANVYDVLGQAAFATGAAMLTAGYIYRMAQLNAFTRVPAEVAATSFGIRADQQAGQLASRVRAFAMSGQGIVGKAVAKLAQMSAGKKVVLGGIAGVTGGMMGQSAVAGEFGDTAIKPAAPGVKA</sequence>
<keyword evidence="2" id="KW-1185">Reference proteome</keyword>
<organism evidence="1 2">
    <name type="scientific">Nonomuraea solani</name>
    <dbReference type="NCBI Taxonomy" id="1144553"/>
    <lineage>
        <taxon>Bacteria</taxon>
        <taxon>Bacillati</taxon>
        <taxon>Actinomycetota</taxon>
        <taxon>Actinomycetes</taxon>
        <taxon>Streptosporangiales</taxon>
        <taxon>Streptosporangiaceae</taxon>
        <taxon>Nonomuraea</taxon>
    </lineage>
</organism>